<evidence type="ECO:0000313" key="4">
    <source>
        <dbReference type="EMBL" id="VDC26059.1"/>
    </source>
</evidence>
<dbReference type="RefSeq" id="WP_124085964.1">
    <property type="nucleotide sequence ID" value="NZ_UXAW01000052.1"/>
</dbReference>
<reference evidence="4 5" key="1">
    <citation type="submission" date="2018-11" db="EMBL/GenBank/DDBJ databases">
        <authorList>
            <person name="Criscuolo A."/>
        </authorList>
    </citation>
    <scope>NUCLEOTIDE SEQUENCE [LARGE SCALE GENOMIC DNA]</scope>
    <source>
        <strain evidence="4">ACIP111625</strain>
    </source>
</reference>
<feature type="domain" description="Extensin-like C-terminal" evidence="3">
    <location>
        <begin position="143"/>
        <end position="291"/>
    </location>
</feature>
<accession>A0A3P5XC61</accession>
<dbReference type="OrthoDB" id="9809788at2"/>
<protein>
    <recommendedName>
        <fullName evidence="3">Extensin-like C-terminal domain-containing protein</fullName>
    </recommendedName>
</protein>
<dbReference type="AlphaFoldDB" id="A0A3P5XC61"/>
<feature type="compositionally biased region" description="Low complexity" evidence="1">
    <location>
        <begin position="36"/>
        <end position="56"/>
    </location>
</feature>
<keyword evidence="5" id="KW-1185">Reference proteome</keyword>
<dbReference type="InterPro" id="IPR009683">
    <property type="entry name" value="Extensin-like_C"/>
</dbReference>
<dbReference type="Pfam" id="PF06904">
    <property type="entry name" value="Extensin-like_C"/>
    <property type="match status" value="1"/>
</dbReference>
<feature type="chain" id="PRO_5018017547" description="Extensin-like C-terminal domain-containing protein" evidence="2">
    <location>
        <begin position="19"/>
        <end position="291"/>
    </location>
</feature>
<evidence type="ECO:0000256" key="1">
    <source>
        <dbReference type="SAM" id="MobiDB-lite"/>
    </source>
</evidence>
<gene>
    <name evidence="4" type="ORF">XINFAN_01547</name>
</gene>
<organism evidence="4 5">
    <name type="scientific">Pseudogemmobacter humi</name>
    <dbReference type="NCBI Taxonomy" id="2483812"/>
    <lineage>
        <taxon>Bacteria</taxon>
        <taxon>Pseudomonadati</taxon>
        <taxon>Pseudomonadota</taxon>
        <taxon>Alphaproteobacteria</taxon>
        <taxon>Rhodobacterales</taxon>
        <taxon>Paracoccaceae</taxon>
        <taxon>Pseudogemmobacter</taxon>
    </lineage>
</organism>
<feature type="signal peptide" evidence="2">
    <location>
        <begin position="1"/>
        <end position="18"/>
    </location>
</feature>
<evidence type="ECO:0000256" key="2">
    <source>
        <dbReference type="SAM" id="SignalP"/>
    </source>
</evidence>
<sequence length="291" mass="30606">MIARVLAVLMVLASPAFAESMDRSPRPQANPRMGQVSVSTSTAAASPAASPAVATTEAWLRPKPRPAALEKTVAAVRENVEEKKKGRGLNLFGLRPKEKPEVQLVSAPAPAPKKDRKKSKETETVRGSVCGVAAIKGEKIAPIKSKVQGCGLDDGVRVTSVSGVRLSAAATIDCATAKALNTWVEQVAQPAYGGQIVELRIAGHYVCRPRNNKKGAKVSEHGRGKAIDIAGFVLASGKVQSVLGGFDKTMRRAHKGACGIFGTTLGPGSDGYHEDHLHFDTANHGNGAYCR</sequence>
<feature type="region of interest" description="Disordered" evidence="1">
    <location>
        <begin position="19"/>
        <end position="56"/>
    </location>
</feature>
<dbReference type="EMBL" id="UXAW01000052">
    <property type="protein sequence ID" value="VDC26059.1"/>
    <property type="molecule type" value="Genomic_DNA"/>
</dbReference>
<evidence type="ECO:0000313" key="5">
    <source>
        <dbReference type="Proteomes" id="UP000277498"/>
    </source>
</evidence>
<keyword evidence="2" id="KW-0732">Signal</keyword>
<evidence type="ECO:0000259" key="3">
    <source>
        <dbReference type="Pfam" id="PF06904"/>
    </source>
</evidence>
<proteinExistence type="predicted"/>
<dbReference type="Proteomes" id="UP000277498">
    <property type="component" value="Unassembled WGS sequence"/>
</dbReference>
<name>A0A3P5XC61_9RHOB</name>